<dbReference type="PROSITE" id="PS50113">
    <property type="entry name" value="PAC"/>
    <property type="match status" value="1"/>
</dbReference>
<evidence type="ECO:0000259" key="6">
    <source>
        <dbReference type="PROSITE" id="PS50112"/>
    </source>
</evidence>
<reference evidence="8 9" key="1">
    <citation type="submission" date="2019-03" db="EMBL/GenBank/DDBJ databases">
        <title>Ramlibacter sp. 18x22-1, whole genome shotgun sequence.</title>
        <authorList>
            <person name="Zhang X."/>
            <person name="Feng G."/>
            <person name="Zhu H."/>
        </authorList>
    </citation>
    <scope>NUCLEOTIDE SEQUENCE [LARGE SCALE GENOMIC DNA]</scope>
    <source>
        <strain evidence="8 9">18x22-1</strain>
    </source>
</reference>
<comment type="caution">
    <text evidence="8">The sequence shown here is derived from an EMBL/GenBank/DDBJ whole genome shotgun (WGS) entry which is preliminary data.</text>
</comment>
<dbReference type="InterPro" id="IPR000700">
    <property type="entry name" value="PAS-assoc_C"/>
</dbReference>
<gene>
    <name evidence="8" type="ORF">EZ216_20025</name>
</gene>
<dbReference type="EC" id="2.7.13.3" evidence="2"/>
<dbReference type="Gene3D" id="3.30.450.20">
    <property type="entry name" value="PAS domain"/>
    <property type="match status" value="1"/>
</dbReference>
<keyword evidence="4" id="KW-0808">Transferase</keyword>
<accession>A0A4Z0BEY5</accession>
<dbReference type="Proteomes" id="UP000297839">
    <property type="component" value="Unassembled WGS sequence"/>
</dbReference>
<dbReference type="NCBIfam" id="TIGR00229">
    <property type="entry name" value="sensory_box"/>
    <property type="match status" value="1"/>
</dbReference>
<evidence type="ECO:0000313" key="9">
    <source>
        <dbReference type="Proteomes" id="UP000297839"/>
    </source>
</evidence>
<dbReference type="InterPro" id="IPR052162">
    <property type="entry name" value="Sensor_kinase/Photoreceptor"/>
</dbReference>
<evidence type="ECO:0000259" key="7">
    <source>
        <dbReference type="PROSITE" id="PS50113"/>
    </source>
</evidence>
<keyword evidence="3" id="KW-0597">Phosphoprotein</keyword>
<dbReference type="PROSITE" id="PS50112">
    <property type="entry name" value="PAS"/>
    <property type="match status" value="1"/>
</dbReference>
<evidence type="ECO:0000256" key="4">
    <source>
        <dbReference type="ARBA" id="ARBA00022679"/>
    </source>
</evidence>
<keyword evidence="9" id="KW-1185">Reference proteome</keyword>
<dbReference type="PANTHER" id="PTHR43304:SF1">
    <property type="entry name" value="PAC DOMAIN-CONTAINING PROTEIN"/>
    <property type="match status" value="1"/>
</dbReference>
<evidence type="ECO:0000256" key="1">
    <source>
        <dbReference type="ARBA" id="ARBA00000085"/>
    </source>
</evidence>
<comment type="catalytic activity">
    <reaction evidence="1">
        <text>ATP + protein L-histidine = ADP + protein N-phospho-L-histidine.</text>
        <dbReference type="EC" id="2.7.13.3"/>
    </reaction>
</comment>
<sequence length="207" mass="23499">MREGIHAIAAAAHAEDRPYLLAAARRAASTDLTLDYRFRTVAPTRYLRIAGRVVATGEDGLDMPSGMLFDETQHVIAQARLDALAESSPAMLWMMEPDGFCSFYSRSWNEYTGQLPEEALGLGWLRLVHPDDVAMARECAQQAVAQQTFFRIEHRIKHRSGQWRWVMCMGNPRFDPMGNFLGHSGSVTDVHERRLWEQRPRFAVGHV</sequence>
<dbReference type="SMART" id="SM00091">
    <property type="entry name" value="PAS"/>
    <property type="match status" value="1"/>
</dbReference>
<dbReference type="InterPro" id="IPR013655">
    <property type="entry name" value="PAS_fold_3"/>
</dbReference>
<dbReference type="OrthoDB" id="9765776at2"/>
<dbReference type="FunFam" id="3.30.450.20:FF:000099">
    <property type="entry name" value="Sensory box sensor histidine kinase"/>
    <property type="match status" value="1"/>
</dbReference>
<dbReference type="InterPro" id="IPR000014">
    <property type="entry name" value="PAS"/>
</dbReference>
<dbReference type="EMBL" id="SMLK01000010">
    <property type="protein sequence ID" value="TFY96674.1"/>
    <property type="molecule type" value="Genomic_DNA"/>
</dbReference>
<dbReference type="AlphaFoldDB" id="A0A4Z0BEY5"/>
<dbReference type="PANTHER" id="PTHR43304">
    <property type="entry name" value="PHYTOCHROME-LIKE PROTEIN CPH1"/>
    <property type="match status" value="1"/>
</dbReference>
<feature type="domain" description="PAC" evidence="7">
    <location>
        <begin position="150"/>
        <end position="202"/>
    </location>
</feature>
<keyword evidence="5" id="KW-0418">Kinase</keyword>
<dbReference type="GO" id="GO:0004673">
    <property type="term" value="F:protein histidine kinase activity"/>
    <property type="evidence" value="ECO:0007669"/>
    <property type="project" value="UniProtKB-EC"/>
</dbReference>
<protein>
    <recommendedName>
        <fullName evidence="2">histidine kinase</fullName>
        <ecNumber evidence="2">2.7.13.3</ecNumber>
    </recommendedName>
</protein>
<evidence type="ECO:0000256" key="5">
    <source>
        <dbReference type="ARBA" id="ARBA00022777"/>
    </source>
</evidence>
<feature type="domain" description="PAS" evidence="6">
    <location>
        <begin position="77"/>
        <end position="147"/>
    </location>
</feature>
<proteinExistence type="predicted"/>
<dbReference type="SUPFAM" id="SSF55785">
    <property type="entry name" value="PYP-like sensor domain (PAS domain)"/>
    <property type="match status" value="1"/>
</dbReference>
<evidence type="ECO:0000256" key="2">
    <source>
        <dbReference type="ARBA" id="ARBA00012438"/>
    </source>
</evidence>
<dbReference type="Pfam" id="PF08447">
    <property type="entry name" value="PAS_3"/>
    <property type="match status" value="1"/>
</dbReference>
<evidence type="ECO:0000313" key="8">
    <source>
        <dbReference type="EMBL" id="TFY96674.1"/>
    </source>
</evidence>
<name>A0A4Z0BEY5_9BURK</name>
<dbReference type="CDD" id="cd00130">
    <property type="entry name" value="PAS"/>
    <property type="match status" value="1"/>
</dbReference>
<evidence type="ECO:0000256" key="3">
    <source>
        <dbReference type="ARBA" id="ARBA00022553"/>
    </source>
</evidence>
<dbReference type="InterPro" id="IPR035965">
    <property type="entry name" value="PAS-like_dom_sf"/>
</dbReference>
<organism evidence="8 9">
    <name type="scientific">Ramlibacter humi</name>
    <dbReference type="NCBI Taxonomy" id="2530451"/>
    <lineage>
        <taxon>Bacteria</taxon>
        <taxon>Pseudomonadati</taxon>
        <taxon>Pseudomonadota</taxon>
        <taxon>Betaproteobacteria</taxon>
        <taxon>Burkholderiales</taxon>
        <taxon>Comamonadaceae</taxon>
        <taxon>Ramlibacter</taxon>
    </lineage>
</organism>